<evidence type="ECO:0000259" key="2">
    <source>
        <dbReference type="Pfam" id="PF07589"/>
    </source>
</evidence>
<organism evidence="3 4">
    <name type="scientific">Roseateles depolymerans</name>
    <dbReference type="NCBI Taxonomy" id="76731"/>
    <lineage>
        <taxon>Bacteria</taxon>
        <taxon>Pseudomonadati</taxon>
        <taxon>Pseudomonadota</taxon>
        <taxon>Betaproteobacteria</taxon>
        <taxon>Burkholderiales</taxon>
        <taxon>Sphaerotilaceae</taxon>
        <taxon>Roseateles</taxon>
    </lineage>
</organism>
<reference evidence="3 4" key="1">
    <citation type="submission" date="2017-08" db="EMBL/GenBank/DDBJ databases">
        <title>Infants hospitalized years apart are colonized by the same room-sourced microbial strains.</title>
        <authorList>
            <person name="Brooks B."/>
            <person name="Olm M.R."/>
            <person name="Firek B.A."/>
            <person name="Baker R."/>
            <person name="Thomas B.C."/>
            <person name="Morowitz M.J."/>
            <person name="Banfield J.F."/>
        </authorList>
    </citation>
    <scope>NUCLEOTIDE SEQUENCE [LARGE SCALE GENOMIC DNA]</scope>
    <source>
        <strain evidence="3">S2_012_000_R2_81</strain>
    </source>
</reference>
<proteinExistence type="predicted"/>
<dbReference type="InterPro" id="IPR010916">
    <property type="entry name" value="TonB_box_CS"/>
</dbReference>
<dbReference type="Proteomes" id="UP000249633">
    <property type="component" value="Unassembled WGS sequence"/>
</dbReference>
<dbReference type="EMBL" id="QFOD01000004">
    <property type="protein sequence ID" value="PZP34569.1"/>
    <property type="molecule type" value="Genomic_DNA"/>
</dbReference>
<protein>
    <recommendedName>
        <fullName evidence="2">Ice-binding protein C-terminal domain-containing protein</fullName>
    </recommendedName>
</protein>
<dbReference type="Pfam" id="PF07589">
    <property type="entry name" value="PEP-CTERM"/>
    <property type="match status" value="1"/>
</dbReference>
<dbReference type="NCBIfam" id="TIGR02595">
    <property type="entry name" value="PEP_CTERM"/>
    <property type="match status" value="1"/>
</dbReference>
<comment type="caution">
    <text evidence="3">The sequence shown here is derived from an EMBL/GenBank/DDBJ whole genome shotgun (WGS) entry which is preliminary data.</text>
</comment>
<evidence type="ECO:0000313" key="4">
    <source>
        <dbReference type="Proteomes" id="UP000249633"/>
    </source>
</evidence>
<name>A0A2W5FY51_9BURK</name>
<dbReference type="InterPro" id="IPR013424">
    <property type="entry name" value="Ice-binding_C"/>
</dbReference>
<dbReference type="PROSITE" id="PS00430">
    <property type="entry name" value="TONB_DEPENDENT_REC_1"/>
    <property type="match status" value="1"/>
</dbReference>
<feature type="signal peptide" evidence="1">
    <location>
        <begin position="1"/>
        <end position="29"/>
    </location>
</feature>
<feature type="chain" id="PRO_5015856295" description="Ice-binding protein C-terminal domain-containing protein" evidence="1">
    <location>
        <begin position="30"/>
        <end position="188"/>
    </location>
</feature>
<accession>A0A2W5FY51</accession>
<keyword evidence="1" id="KW-0732">Signal</keyword>
<feature type="domain" description="Ice-binding protein C-terminal" evidence="2">
    <location>
        <begin position="160"/>
        <end position="184"/>
    </location>
</feature>
<evidence type="ECO:0000256" key="1">
    <source>
        <dbReference type="SAM" id="SignalP"/>
    </source>
</evidence>
<sequence>MMKFSPSRLAVQLAASLALSAGFASAAHADDYTVFGLISSESGTQLTGSFSQAIAAGDFTLTVYAEGATEYDQLFSAAADAGISFSGLTVSVWSTDTNGNDVFTPVSLASSSVTPTGISTTAYDQSASFLLYTITGTASAAGTISGTVLDDTNFTVATAPVPEPGTWALMAGGLGLIGLLRGRKRHGA</sequence>
<evidence type="ECO:0000313" key="3">
    <source>
        <dbReference type="EMBL" id="PZP34569.1"/>
    </source>
</evidence>
<dbReference type="AlphaFoldDB" id="A0A2W5FY51"/>
<gene>
    <name evidence="3" type="ORF">DI603_06360</name>
</gene>